<dbReference type="Proteomes" id="UP000663833">
    <property type="component" value="Unassembled WGS sequence"/>
</dbReference>
<feature type="non-terminal residue" evidence="1">
    <location>
        <position position="1"/>
    </location>
</feature>
<evidence type="ECO:0000313" key="3">
    <source>
        <dbReference type="Proteomes" id="UP000663833"/>
    </source>
</evidence>
<protein>
    <submittedName>
        <fullName evidence="1">Uncharacterized protein</fullName>
    </submittedName>
</protein>
<proteinExistence type="predicted"/>
<reference evidence="1" key="1">
    <citation type="submission" date="2021-02" db="EMBL/GenBank/DDBJ databases">
        <authorList>
            <person name="Nowell W R."/>
        </authorList>
    </citation>
    <scope>NUCLEOTIDE SEQUENCE</scope>
</reference>
<dbReference type="EMBL" id="CAJOBO010009491">
    <property type="protein sequence ID" value="CAF4592598.1"/>
    <property type="molecule type" value="Genomic_DNA"/>
</dbReference>
<evidence type="ECO:0000313" key="1">
    <source>
        <dbReference type="EMBL" id="CAF3435325.1"/>
    </source>
</evidence>
<dbReference type="Proteomes" id="UP000663851">
    <property type="component" value="Unassembled WGS sequence"/>
</dbReference>
<accession>A0A818CMW6</accession>
<comment type="caution">
    <text evidence="1">The sequence shown here is derived from an EMBL/GenBank/DDBJ whole genome shotgun (WGS) entry which is preliminary data.</text>
</comment>
<organism evidence="1 3">
    <name type="scientific">Rotaria socialis</name>
    <dbReference type="NCBI Taxonomy" id="392032"/>
    <lineage>
        <taxon>Eukaryota</taxon>
        <taxon>Metazoa</taxon>
        <taxon>Spiralia</taxon>
        <taxon>Gnathifera</taxon>
        <taxon>Rotifera</taxon>
        <taxon>Eurotatoria</taxon>
        <taxon>Bdelloidea</taxon>
        <taxon>Philodinida</taxon>
        <taxon>Philodinidae</taxon>
        <taxon>Rotaria</taxon>
    </lineage>
</organism>
<dbReference type="EMBL" id="CAJNYD010002612">
    <property type="protein sequence ID" value="CAF3435325.1"/>
    <property type="molecule type" value="Genomic_DNA"/>
</dbReference>
<name>A0A818CMW6_9BILA</name>
<evidence type="ECO:0000313" key="2">
    <source>
        <dbReference type="EMBL" id="CAF4592598.1"/>
    </source>
</evidence>
<sequence length="139" mass="15555">PDPPKPLSCGGLPCARCKKCTDWKFTGDKATWNWIKKANQNNWPEKDRDRWLNDSIYDFFEKHGNCGCCGCGGCAYYPGGYGHYGGGGARGARYYYDPFGCGFPFGFGYPGPYFRCFGCGFPFGFGYPGPYFRHLCVCD</sequence>
<dbReference type="AlphaFoldDB" id="A0A818CMW6"/>
<gene>
    <name evidence="2" type="ORF">HFQ381_LOCUS33112</name>
    <name evidence="1" type="ORF">LUA448_LOCUS20705</name>
</gene>